<dbReference type="EMBL" id="CP123751">
    <property type="protein sequence ID" value="WHQ79425.1"/>
    <property type="molecule type" value="Genomic_DNA"/>
</dbReference>
<accession>A0AAJ6FQB5</accession>
<name>A0AAJ6FQB5_9LACO</name>
<reference evidence="1" key="1">
    <citation type="submission" date="2023-04" db="EMBL/GenBank/DDBJ databases">
        <title>Four porcine-derived lactic acid bacteria strains analyses and their evaluation as potential probiotics based on genomics.</title>
        <authorList>
            <person name="Niu D."/>
        </authorList>
    </citation>
    <scope>NUCLEOTIDE SEQUENCE</scope>
    <source>
        <strain evidence="1">ZSB1</strain>
    </source>
</reference>
<dbReference type="PANTHER" id="PTHR47891:SF1">
    <property type="entry name" value="CORA-MAGNESIUM AND COBALT TRANSPORTER"/>
    <property type="match status" value="1"/>
</dbReference>
<dbReference type="CDD" id="cd12827">
    <property type="entry name" value="EcCorA_ZntB-like_u2"/>
    <property type="match status" value="1"/>
</dbReference>
<proteinExistence type="predicted"/>
<dbReference type="GO" id="GO:0016020">
    <property type="term" value="C:membrane"/>
    <property type="evidence" value="ECO:0007669"/>
    <property type="project" value="InterPro"/>
</dbReference>
<dbReference type="Proteomes" id="UP001238155">
    <property type="component" value="Chromosome"/>
</dbReference>
<dbReference type="SUPFAM" id="SSF143865">
    <property type="entry name" value="CorA soluble domain-like"/>
    <property type="match status" value="1"/>
</dbReference>
<protein>
    <submittedName>
        <fullName evidence="1">Magnesium transporter CorA family protein</fullName>
    </submittedName>
</protein>
<evidence type="ECO:0000313" key="1">
    <source>
        <dbReference type="EMBL" id="WHQ79425.1"/>
    </source>
</evidence>
<dbReference type="InterPro" id="IPR045861">
    <property type="entry name" value="CorA_cytoplasmic_dom"/>
</dbReference>
<dbReference type="Gene3D" id="3.30.460.20">
    <property type="entry name" value="CorA soluble domain-like"/>
    <property type="match status" value="1"/>
</dbReference>
<dbReference type="PANTHER" id="PTHR47891">
    <property type="entry name" value="TRANSPORTER-RELATED"/>
    <property type="match status" value="1"/>
</dbReference>
<dbReference type="GO" id="GO:0046873">
    <property type="term" value="F:metal ion transmembrane transporter activity"/>
    <property type="evidence" value="ECO:0007669"/>
    <property type="project" value="InterPro"/>
</dbReference>
<dbReference type="AlphaFoldDB" id="A0AAJ6FQB5"/>
<gene>
    <name evidence="1" type="ORF">QFF56_05510</name>
</gene>
<dbReference type="RefSeq" id="WP_283534463.1">
    <property type="nucleotide sequence ID" value="NZ_CP123751.1"/>
</dbReference>
<dbReference type="InterPro" id="IPR002523">
    <property type="entry name" value="MgTranspt_CorA/ZnTranspt_ZntB"/>
</dbReference>
<dbReference type="Pfam" id="PF01544">
    <property type="entry name" value="CorA"/>
    <property type="match status" value="1"/>
</dbReference>
<evidence type="ECO:0000313" key="2">
    <source>
        <dbReference type="Proteomes" id="UP001238155"/>
    </source>
</evidence>
<dbReference type="InterPro" id="IPR047199">
    <property type="entry name" value="CorA-like"/>
</dbReference>
<organism evidence="1 2">
    <name type="scientific">Ligilactobacillus animalis</name>
    <dbReference type="NCBI Taxonomy" id="1605"/>
    <lineage>
        <taxon>Bacteria</taxon>
        <taxon>Bacillati</taxon>
        <taxon>Bacillota</taxon>
        <taxon>Bacilli</taxon>
        <taxon>Lactobacillales</taxon>
        <taxon>Lactobacillaceae</taxon>
        <taxon>Ligilactobacillus</taxon>
    </lineage>
</organism>
<sequence length="203" mass="23605">MSKEIVFGPKKDFIWIDIKKDDENVVQELKSQAKLDKELLGYALDEHENAHVEYDAEEELLLIVFNVIKKHSERYETTPVAFIIKQNELYSFTTAKTAYVTEFIEGLITRQPNLSRLSLIFKTLYQIVGAFFPVIKEIDKKRLALTEKLKTKTTNRNLLELSDLGMGLVYLVNATQQNSLLLAQLKKISLYRYLKCNKKVRQK</sequence>